<organism evidence="2 3">
    <name type="scientific">Dokdonella soli</name>
    <dbReference type="NCBI Taxonomy" id="529810"/>
    <lineage>
        <taxon>Bacteria</taxon>
        <taxon>Pseudomonadati</taxon>
        <taxon>Pseudomonadota</taxon>
        <taxon>Gammaproteobacteria</taxon>
        <taxon>Lysobacterales</taxon>
        <taxon>Rhodanobacteraceae</taxon>
        <taxon>Dokdonella</taxon>
    </lineage>
</organism>
<dbReference type="PROSITE" id="PS51318">
    <property type="entry name" value="TAT"/>
    <property type="match status" value="1"/>
</dbReference>
<dbReference type="Gene3D" id="3.60.15.10">
    <property type="entry name" value="Ribonuclease Z/Hydroxyacylglutathione hydrolase-like"/>
    <property type="match status" value="1"/>
</dbReference>
<protein>
    <submittedName>
        <fullName evidence="2">MBL fold metallo-hydrolase</fullName>
    </submittedName>
</protein>
<evidence type="ECO:0000313" key="2">
    <source>
        <dbReference type="EMBL" id="GAA0713096.1"/>
    </source>
</evidence>
<evidence type="ECO:0000259" key="1">
    <source>
        <dbReference type="Pfam" id="PF12706"/>
    </source>
</evidence>
<comment type="caution">
    <text evidence="2">The sequence shown here is derived from an EMBL/GenBank/DDBJ whole genome shotgun (WGS) entry which is preliminary data.</text>
</comment>
<dbReference type="InterPro" id="IPR036866">
    <property type="entry name" value="RibonucZ/Hydroxyglut_hydro"/>
</dbReference>
<reference evidence="3" key="1">
    <citation type="journal article" date="2019" name="Int. J. Syst. Evol. Microbiol.">
        <title>The Global Catalogue of Microorganisms (GCM) 10K type strain sequencing project: providing services to taxonomists for standard genome sequencing and annotation.</title>
        <authorList>
            <consortium name="The Broad Institute Genomics Platform"/>
            <consortium name="The Broad Institute Genome Sequencing Center for Infectious Disease"/>
            <person name="Wu L."/>
            <person name="Ma J."/>
        </authorList>
    </citation>
    <scope>NUCLEOTIDE SEQUENCE [LARGE SCALE GENOMIC DNA]</scope>
    <source>
        <strain evidence="3">JCM 15421</strain>
    </source>
</reference>
<feature type="domain" description="Metallo-beta-lactamase" evidence="1">
    <location>
        <begin position="88"/>
        <end position="252"/>
    </location>
</feature>
<accession>A0ABP3TRC2</accession>
<dbReference type="InterPro" id="IPR006311">
    <property type="entry name" value="TAT_signal"/>
</dbReference>
<dbReference type="Pfam" id="PF12706">
    <property type="entry name" value="Lactamase_B_2"/>
    <property type="match status" value="1"/>
</dbReference>
<dbReference type="SUPFAM" id="SSF56281">
    <property type="entry name" value="Metallo-hydrolase/oxidoreductase"/>
    <property type="match status" value="1"/>
</dbReference>
<gene>
    <name evidence="2" type="ORF">GCM10009105_16290</name>
</gene>
<dbReference type="InterPro" id="IPR001279">
    <property type="entry name" value="Metallo-B-lactamas"/>
</dbReference>
<name>A0ABP3TRC2_9GAMM</name>
<dbReference type="PANTHER" id="PTHR43546:SF3">
    <property type="entry name" value="UPF0173 METAL-DEPENDENT HYDROLASE MJ1163"/>
    <property type="match status" value="1"/>
</dbReference>
<dbReference type="RefSeq" id="WP_343789262.1">
    <property type="nucleotide sequence ID" value="NZ_BAAAEU010000006.1"/>
</dbReference>
<sequence length="294" mass="31933">MSLIKNEPVMKDIPAMRGRRDFLRSATAMLAAAKLGFPRNAIAEDPAPLSLRAQRLAWAGVRLQLETGTLFLDPLTNRNVWGTALKDPLIPVTDATGDRFVVVTHRHPDHCDPDTIRQALGDDGTLAYAANAGVPNVPGVKMRAGALYEPLLLGDFTATAVPAVDGYGDPQVSWIINAGGKRIIHCGDTLWHGSWWHIGRQYGPFDAAFLPINGARFSWRKPVSDVAAVMTAEQAVAAAVVIGARLIVPIHYGVVGAEGYSEDPHAEEELQTFARKRHVAVEILKPGAWLSWRT</sequence>
<dbReference type="EMBL" id="BAAAEU010000006">
    <property type="protein sequence ID" value="GAA0713096.1"/>
    <property type="molecule type" value="Genomic_DNA"/>
</dbReference>
<dbReference type="Proteomes" id="UP001501523">
    <property type="component" value="Unassembled WGS sequence"/>
</dbReference>
<dbReference type="InterPro" id="IPR050114">
    <property type="entry name" value="UPF0173_UPF0282_UlaG_hydrolase"/>
</dbReference>
<keyword evidence="3" id="KW-1185">Reference proteome</keyword>
<dbReference type="PANTHER" id="PTHR43546">
    <property type="entry name" value="UPF0173 METAL-DEPENDENT HYDROLASE MJ1163-RELATED"/>
    <property type="match status" value="1"/>
</dbReference>
<proteinExistence type="predicted"/>
<evidence type="ECO:0000313" key="3">
    <source>
        <dbReference type="Proteomes" id="UP001501523"/>
    </source>
</evidence>